<comment type="similarity">
    <text evidence="1 2">Belongs to the RNase T2 family.</text>
</comment>
<comment type="caution">
    <text evidence="3">The sequence shown here is derived from an EMBL/GenBank/DDBJ whole genome shotgun (WGS) entry which is preliminary data.</text>
</comment>
<evidence type="ECO:0000313" key="4">
    <source>
        <dbReference type="Proteomes" id="UP000823405"/>
    </source>
</evidence>
<proteinExistence type="inferred from homology"/>
<dbReference type="Gene3D" id="3.90.730.10">
    <property type="entry name" value="Ribonuclease T2-like"/>
    <property type="match status" value="1"/>
</dbReference>
<dbReference type="OrthoDB" id="435754at2759"/>
<name>A0A9P6UGQ1_9FUNG</name>
<protein>
    <submittedName>
        <fullName evidence="3">Ribonuclease T2-like</fullName>
    </submittedName>
</protein>
<accession>A0A9P6UGQ1</accession>
<organism evidence="3 4">
    <name type="scientific">Linnemannia gamsii</name>
    <dbReference type="NCBI Taxonomy" id="64522"/>
    <lineage>
        <taxon>Eukaryota</taxon>
        <taxon>Fungi</taxon>
        <taxon>Fungi incertae sedis</taxon>
        <taxon>Mucoromycota</taxon>
        <taxon>Mortierellomycotina</taxon>
        <taxon>Mortierellomycetes</taxon>
        <taxon>Mortierellales</taxon>
        <taxon>Mortierellaceae</taxon>
        <taxon>Linnemannia</taxon>
    </lineage>
</organism>
<dbReference type="InterPro" id="IPR001568">
    <property type="entry name" value="RNase_T2-like"/>
</dbReference>
<evidence type="ECO:0000313" key="3">
    <source>
        <dbReference type="EMBL" id="KAG0296098.1"/>
    </source>
</evidence>
<evidence type="ECO:0000256" key="1">
    <source>
        <dbReference type="ARBA" id="ARBA00007469"/>
    </source>
</evidence>
<dbReference type="GO" id="GO:0003723">
    <property type="term" value="F:RNA binding"/>
    <property type="evidence" value="ECO:0007669"/>
    <property type="project" value="InterPro"/>
</dbReference>
<sequence>PSPQLPATPAGFMDELNTYWASYKGDNNAFWAHKWSEYGTYVSILAPKRLGVNYVQNQDVFSYFQTTLALRKL</sequence>
<dbReference type="GO" id="GO:0033897">
    <property type="term" value="F:ribonuclease T2 activity"/>
    <property type="evidence" value="ECO:0007669"/>
    <property type="project" value="InterPro"/>
</dbReference>
<dbReference type="AlphaFoldDB" id="A0A9P6UGQ1"/>
<dbReference type="Proteomes" id="UP000823405">
    <property type="component" value="Unassembled WGS sequence"/>
</dbReference>
<gene>
    <name evidence="3" type="primary">RNY1_2</name>
    <name evidence="3" type="ORF">BGZ97_004638</name>
</gene>
<keyword evidence="4" id="KW-1185">Reference proteome</keyword>
<reference evidence="3" key="1">
    <citation type="journal article" date="2020" name="Fungal Divers.">
        <title>Resolving the Mortierellaceae phylogeny through synthesis of multi-gene phylogenetics and phylogenomics.</title>
        <authorList>
            <person name="Vandepol N."/>
            <person name="Liber J."/>
            <person name="Desiro A."/>
            <person name="Na H."/>
            <person name="Kennedy M."/>
            <person name="Barry K."/>
            <person name="Grigoriev I.V."/>
            <person name="Miller A.N."/>
            <person name="O'Donnell K."/>
            <person name="Stajich J.E."/>
            <person name="Bonito G."/>
        </authorList>
    </citation>
    <scope>NUCLEOTIDE SEQUENCE</scope>
    <source>
        <strain evidence="3">NVP60</strain>
    </source>
</reference>
<dbReference type="InterPro" id="IPR036430">
    <property type="entry name" value="RNase_T2-like_sf"/>
</dbReference>
<dbReference type="SUPFAM" id="SSF55895">
    <property type="entry name" value="Ribonuclease Rh-like"/>
    <property type="match status" value="1"/>
</dbReference>
<evidence type="ECO:0000256" key="2">
    <source>
        <dbReference type="RuleBase" id="RU004328"/>
    </source>
</evidence>
<dbReference type="Pfam" id="PF00445">
    <property type="entry name" value="Ribonuclease_T2"/>
    <property type="match status" value="1"/>
</dbReference>
<feature type="non-terminal residue" evidence="3">
    <location>
        <position position="1"/>
    </location>
</feature>
<dbReference type="EMBL" id="JAAAIN010002177">
    <property type="protein sequence ID" value="KAG0296098.1"/>
    <property type="molecule type" value="Genomic_DNA"/>
</dbReference>